<keyword evidence="3" id="KW-1185">Reference proteome</keyword>
<dbReference type="PANTHER" id="PTHR45023">
    <property type="match status" value="1"/>
</dbReference>
<organism evidence="1">
    <name type="scientific">Glycine max</name>
    <name type="common">Soybean</name>
    <name type="synonym">Glycine hispida</name>
    <dbReference type="NCBI Taxonomy" id="3847"/>
    <lineage>
        <taxon>Eukaryota</taxon>
        <taxon>Viridiplantae</taxon>
        <taxon>Streptophyta</taxon>
        <taxon>Embryophyta</taxon>
        <taxon>Tracheophyta</taxon>
        <taxon>Spermatophyta</taxon>
        <taxon>Magnoliopsida</taxon>
        <taxon>eudicotyledons</taxon>
        <taxon>Gunneridae</taxon>
        <taxon>Pentapetalae</taxon>
        <taxon>rosids</taxon>
        <taxon>fabids</taxon>
        <taxon>Fabales</taxon>
        <taxon>Fabaceae</taxon>
        <taxon>Papilionoideae</taxon>
        <taxon>50 kb inversion clade</taxon>
        <taxon>NPAAA clade</taxon>
        <taxon>indigoferoid/millettioid clade</taxon>
        <taxon>Phaseoleae</taxon>
        <taxon>Glycine</taxon>
        <taxon>Glycine subgen. Soja</taxon>
    </lineage>
</organism>
<evidence type="ECO:0000313" key="3">
    <source>
        <dbReference type="Proteomes" id="UP000008827"/>
    </source>
</evidence>
<dbReference type="InParanoid" id="A0A0R0FDE0"/>
<reference evidence="1" key="3">
    <citation type="submission" date="2018-07" db="EMBL/GenBank/DDBJ databases">
        <title>WGS assembly of Glycine max.</title>
        <authorList>
            <person name="Schmutz J."/>
            <person name="Cannon S."/>
            <person name="Schlueter J."/>
            <person name="Ma J."/>
            <person name="Mitros T."/>
            <person name="Nelson W."/>
            <person name="Hyten D."/>
            <person name="Song Q."/>
            <person name="Thelen J."/>
            <person name="Cheng J."/>
            <person name="Xu D."/>
            <person name="Hellsten U."/>
            <person name="May G."/>
            <person name="Yu Y."/>
            <person name="Sakurai T."/>
            <person name="Umezawa T."/>
            <person name="Bhattacharyya M."/>
            <person name="Sandhu D."/>
            <person name="Valliyodan B."/>
            <person name="Lindquist E."/>
            <person name="Peto M."/>
            <person name="Grant D."/>
            <person name="Shu S."/>
            <person name="Goodstein D."/>
            <person name="Barry K."/>
            <person name="Futrell-Griggs M."/>
            <person name="Abernathy B."/>
            <person name="Du J."/>
            <person name="Tian Z."/>
            <person name="Zhu L."/>
            <person name="Gill N."/>
            <person name="Joshi T."/>
            <person name="Libault M."/>
            <person name="Sethuraman A."/>
            <person name="Zhang X."/>
            <person name="Shinozaki K."/>
            <person name="Nguyen H."/>
            <person name="Wing R."/>
            <person name="Cregan P."/>
            <person name="Specht J."/>
            <person name="Grimwood J."/>
            <person name="Rokhsar D."/>
            <person name="Stacey G."/>
            <person name="Shoemaker R."/>
            <person name="Jackson S."/>
        </authorList>
    </citation>
    <scope>NUCLEOTIDE SEQUENCE</scope>
    <source>
        <tissue evidence="1">Callus</tissue>
    </source>
</reference>
<name>A0A0R0FDE0_SOYBN</name>
<sequence length="150" mass="17373">MLKFKGHYKQVVSLKKSGCTNNDVIFHAYAIWKEDEGNNFGLEQAWRLLKDQPKWFDQFTKNCSKRTNISTFGTYSSSSNLKTPVVDFEADTLSPIEAMRERNVLNTKLAVFREKKVETGYYDIIMKGTSTMSESQLQNHQTFCKIIRPN</sequence>
<evidence type="ECO:0000313" key="2">
    <source>
        <dbReference type="EnsemblPlants" id="KRH04177"/>
    </source>
</evidence>
<evidence type="ECO:0000313" key="1">
    <source>
        <dbReference type="EMBL" id="KRH04177.1"/>
    </source>
</evidence>
<dbReference type="EMBL" id="CM000850">
    <property type="protein sequence ID" value="KRH04177.1"/>
    <property type="molecule type" value="Genomic_DNA"/>
</dbReference>
<dbReference type="PANTHER" id="PTHR45023:SF4">
    <property type="entry name" value="GLYCINE-RICH PROTEIN-RELATED"/>
    <property type="match status" value="1"/>
</dbReference>
<reference evidence="1 2" key="1">
    <citation type="journal article" date="2010" name="Nature">
        <title>Genome sequence of the palaeopolyploid soybean.</title>
        <authorList>
            <person name="Schmutz J."/>
            <person name="Cannon S.B."/>
            <person name="Schlueter J."/>
            <person name="Ma J."/>
            <person name="Mitros T."/>
            <person name="Nelson W."/>
            <person name="Hyten D.L."/>
            <person name="Song Q."/>
            <person name="Thelen J.J."/>
            <person name="Cheng J."/>
            <person name="Xu D."/>
            <person name="Hellsten U."/>
            <person name="May G.D."/>
            <person name="Yu Y."/>
            <person name="Sakurai T."/>
            <person name="Umezawa T."/>
            <person name="Bhattacharyya M.K."/>
            <person name="Sandhu D."/>
            <person name="Valliyodan B."/>
            <person name="Lindquist E."/>
            <person name="Peto M."/>
            <person name="Grant D."/>
            <person name="Shu S."/>
            <person name="Goodstein D."/>
            <person name="Barry K."/>
            <person name="Futrell-Griggs M."/>
            <person name="Abernathy B."/>
            <person name="Du J."/>
            <person name="Tian Z."/>
            <person name="Zhu L."/>
            <person name="Gill N."/>
            <person name="Joshi T."/>
            <person name="Libault M."/>
            <person name="Sethuraman A."/>
            <person name="Zhang X.-C."/>
            <person name="Shinozaki K."/>
            <person name="Nguyen H.T."/>
            <person name="Wing R.A."/>
            <person name="Cregan P."/>
            <person name="Specht J."/>
            <person name="Grimwood J."/>
            <person name="Rokhsar D."/>
            <person name="Stacey G."/>
            <person name="Shoemaker R.C."/>
            <person name="Jackson S.A."/>
        </authorList>
    </citation>
    <scope>NUCLEOTIDE SEQUENCE</scope>
    <source>
        <strain evidence="2">cv. Williams 82</strain>
        <tissue evidence="1">Callus</tissue>
    </source>
</reference>
<evidence type="ECO:0008006" key="4">
    <source>
        <dbReference type="Google" id="ProtNLM"/>
    </source>
</evidence>
<proteinExistence type="predicted"/>
<dbReference type="AlphaFoldDB" id="A0A0R0FDE0"/>
<gene>
    <name evidence="1" type="ORF">GLYMA_17G144500</name>
</gene>
<dbReference type="Proteomes" id="UP000008827">
    <property type="component" value="Chromosome 17"/>
</dbReference>
<dbReference type="EnsemblPlants" id="KRH04177">
    <property type="protein sequence ID" value="KRH04177"/>
    <property type="gene ID" value="GLYMA_17G144500"/>
</dbReference>
<accession>A0A0R0FDE0</accession>
<dbReference type="SMR" id="A0A0R0FDE0"/>
<protein>
    <recommendedName>
        <fullName evidence="4">No apical meristem-associated C-terminal domain-containing protein</fullName>
    </recommendedName>
</protein>
<dbReference type="Gramene" id="KRH04177">
    <property type="protein sequence ID" value="KRH04177"/>
    <property type="gene ID" value="GLYMA_17G144500"/>
</dbReference>
<dbReference type="STRING" id="3847.A0A0R0FDE0"/>
<reference evidence="2" key="2">
    <citation type="submission" date="2018-02" db="UniProtKB">
        <authorList>
            <consortium name="EnsemblPlants"/>
        </authorList>
    </citation>
    <scope>IDENTIFICATION</scope>
    <source>
        <strain evidence="2">Williams 82</strain>
    </source>
</reference>